<keyword evidence="2" id="KW-0677">Repeat</keyword>
<dbReference type="AlphaFoldDB" id="A0AAD7RQ52"/>
<reference evidence="4" key="1">
    <citation type="journal article" date="2023" name="Science">
        <title>Genome structures resolve the early diversification of teleost fishes.</title>
        <authorList>
            <person name="Parey E."/>
            <person name="Louis A."/>
            <person name="Montfort J."/>
            <person name="Bouchez O."/>
            <person name="Roques C."/>
            <person name="Iampietro C."/>
            <person name="Lluch J."/>
            <person name="Castinel A."/>
            <person name="Donnadieu C."/>
            <person name="Desvignes T."/>
            <person name="Floi Bucao C."/>
            <person name="Jouanno E."/>
            <person name="Wen M."/>
            <person name="Mejri S."/>
            <person name="Dirks R."/>
            <person name="Jansen H."/>
            <person name="Henkel C."/>
            <person name="Chen W.J."/>
            <person name="Zahm M."/>
            <person name="Cabau C."/>
            <person name="Klopp C."/>
            <person name="Thompson A.W."/>
            <person name="Robinson-Rechavi M."/>
            <person name="Braasch I."/>
            <person name="Lecointre G."/>
            <person name="Bobe J."/>
            <person name="Postlethwait J.H."/>
            <person name="Berthelot C."/>
            <person name="Roest Crollius H."/>
            <person name="Guiguen Y."/>
        </authorList>
    </citation>
    <scope>NUCLEOTIDE SEQUENCE</scope>
    <source>
        <strain evidence="4">NC1722</strain>
    </source>
</reference>
<dbReference type="Proteomes" id="UP001221898">
    <property type="component" value="Unassembled WGS sequence"/>
</dbReference>
<evidence type="ECO:0000256" key="1">
    <source>
        <dbReference type="ARBA" id="ARBA00022441"/>
    </source>
</evidence>
<dbReference type="Gene3D" id="2.120.10.80">
    <property type="entry name" value="Kelch-type beta propeller"/>
    <property type="match status" value="2"/>
</dbReference>
<dbReference type="PANTHER" id="PTHR46376:SF1">
    <property type="entry name" value="LEUCINE-ZIPPER-LIKE TRANSCRIPTIONAL REGULATOR 1"/>
    <property type="match status" value="1"/>
</dbReference>
<organism evidence="4 5">
    <name type="scientific">Aldrovandia affinis</name>
    <dbReference type="NCBI Taxonomy" id="143900"/>
    <lineage>
        <taxon>Eukaryota</taxon>
        <taxon>Metazoa</taxon>
        <taxon>Chordata</taxon>
        <taxon>Craniata</taxon>
        <taxon>Vertebrata</taxon>
        <taxon>Euteleostomi</taxon>
        <taxon>Actinopterygii</taxon>
        <taxon>Neopterygii</taxon>
        <taxon>Teleostei</taxon>
        <taxon>Notacanthiformes</taxon>
        <taxon>Halosauridae</taxon>
        <taxon>Aldrovandia</taxon>
    </lineage>
</organism>
<dbReference type="InterPro" id="IPR006652">
    <property type="entry name" value="Kelch_1"/>
</dbReference>
<gene>
    <name evidence="4" type="ORF">AAFF_G00133990</name>
</gene>
<evidence type="ECO:0000313" key="5">
    <source>
        <dbReference type="Proteomes" id="UP001221898"/>
    </source>
</evidence>
<proteinExistence type="predicted"/>
<keyword evidence="5" id="KW-1185">Reference proteome</keyword>
<dbReference type="SUPFAM" id="SSF117281">
    <property type="entry name" value="Kelch motif"/>
    <property type="match status" value="1"/>
</dbReference>
<name>A0AAD7RQ52_9TELE</name>
<dbReference type="EMBL" id="JAINUG010000195">
    <property type="protein sequence ID" value="KAJ8388373.1"/>
    <property type="molecule type" value="Genomic_DNA"/>
</dbReference>
<dbReference type="InterPro" id="IPR051568">
    <property type="entry name" value="LZTR1/Attractin"/>
</dbReference>
<evidence type="ECO:0000256" key="3">
    <source>
        <dbReference type="SAM" id="MobiDB-lite"/>
    </source>
</evidence>
<dbReference type="GO" id="GO:0005794">
    <property type="term" value="C:Golgi apparatus"/>
    <property type="evidence" value="ECO:0007669"/>
    <property type="project" value="TreeGrafter"/>
</dbReference>
<accession>A0AAD7RQ52</accession>
<dbReference type="InterPro" id="IPR015915">
    <property type="entry name" value="Kelch-typ_b-propeller"/>
</dbReference>
<evidence type="ECO:0000256" key="2">
    <source>
        <dbReference type="ARBA" id="ARBA00022737"/>
    </source>
</evidence>
<keyword evidence="1" id="KW-0880">Kelch repeat</keyword>
<protein>
    <submittedName>
        <fullName evidence="4">Uncharacterized protein</fullName>
    </submittedName>
</protein>
<dbReference type="Pfam" id="PF24681">
    <property type="entry name" value="Kelch_KLHDC2_KLHL20_DRC7"/>
    <property type="match status" value="1"/>
</dbReference>
<feature type="region of interest" description="Disordered" evidence="3">
    <location>
        <begin position="343"/>
        <end position="363"/>
    </location>
</feature>
<comment type="caution">
    <text evidence="4">The sequence shown here is derived from an EMBL/GenBank/DDBJ whole genome shotgun (WGS) entry which is preliminary data.</text>
</comment>
<sequence>MSQKSGPCLWTPIPHSGAAPRDRYKHSCCALGDSVYLLGGRGTSLLNDFWRYNVVRNDWTELDCSCDFAPEEVEEHSMVAYQGLLYVFGGMIDSGYSGKKTPLWLYDTDKEQWLCWPGRSAYSQKVVPVNRKGHSAVVFESAMYVYGGYIDIKGSSQEFWSLDFDTGAWLVLGPGRSEASPGPRHGHSAMTHLDGMYLFGGLTGLREQSDFWRWNFSTHSWSSIKSLSGPSKLVGHSAVVYRDNMLLFGGGGTQSSPRDAVWRFSFLTQGWERLAALPDGPPPCKSHHCIAGLGPSCQPRPRTDGPLGEWPPGGHRHLGGRLRPFKNRCSPSEGGIELETFCNGSRRDSAGQDGGSRNGHAGKEAKGACLTFENQEAFGKGSKCEDGSGGEESMALHLPDMLLVMGEAHGRTRRNIPVATHTD</sequence>
<evidence type="ECO:0000313" key="4">
    <source>
        <dbReference type="EMBL" id="KAJ8388373.1"/>
    </source>
</evidence>
<dbReference type="Pfam" id="PF01344">
    <property type="entry name" value="Kelch_1"/>
    <property type="match status" value="1"/>
</dbReference>
<dbReference type="PANTHER" id="PTHR46376">
    <property type="entry name" value="LEUCINE-ZIPPER-LIKE TRANSCRIPTIONAL REGULATOR 1"/>
    <property type="match status" value="1"/>
</dbReference>